<sequence length="409" mass="47775">MLPVQDYIDHFKEMWERSPETFPIFPNTYSAQEKLAHERNFDGFQKKLKELQNVSKVQQIKNDPAKSFFPMFRSFLETVFDFDPGHLEIILSEEFKDVSKDFFYRARAFGPELTPEDIYQGMRNVWIMNGLQLMAEKPVTITPSVFAYSMIYPYSDNLLDDPEIDTDEKLAFSERFDRRLRGVHVEAVNHTEQQLFRLISMFEEEFPRENFPEVYESLYAIQQGQTNSLKMMADNGLSNDEICNICFEKGGASVLADGYLVAGKMSSEQEQALFGYGIYLQLLDDIQDVREDSLAFTKTIFSCLEEKDLGRFVNKTIHFGRLALEEMRCFRGVKSDNFLGLMNRSIETMIVESVGLNHTWYSKTYLIEIEKVSPLHFSYLRKKRTQSKSQRFALFQKYFDSSKSKMEVS</sequence>
<dbReference type="RefSeq" id="WP_163346372.1">
    <property type="nucleotide sequence ID" value="NZ_CP048409.1"/>
</dbReference>
<dbReference type="SUPFAM" id="SSF48576">
    <property type="entry name" value="Terpenoid synthases"/>
    <property type="match status" value="1"/>
</dbReference>
<evidence type="ECO:0000313" key="2">
    <source>
        <dbReference type="Proteomes" id="UP000474630"/>
    </source>
</evidence>
<proteinExistence type="predicted"/>
<dbReference type="CDD" id="cd00385">
    <property type="entry name" value="Isoprenoid_Biosyn_C1"/>
    <property type="match status" value="1"/>
</dbReference>
<dbReference type="Proteomes" id="UP000474630">
    <property type="component" value="Chromosome"/>
</dbReference>
<gene>
    <name evidence="1" type="ORF">G0Q07_12345</name>
</gene>
<protein>
    <submittedName>
        <fullName evidence="1">Class 1 isoprenoid biosynthesis enzyme</fullName>
    </submittedName>
</protein>
<name>A0A6C0RG04_9BACT</name>
<dbReference type="EMBL" id="CP048409">
    <property type="protein sequence ID" value="QIA08453.1"/>
    <property type="molecule type" value="Genomic_DNA"/>
</dbReference>
<keyword evidence="2" id="KW-1185">Reference proteome</keyword>
<dbReference type="KEGG" id="drc:G0Q07_12345"/>
<reference evidence="1 2" key="1">
    <citation type="submission" date="2020-02" db="EMBL/GenBank/DDBJ databases">
        <title>Genome sequencing for Draconibacterium sp. strain M1.</title>
        <authorList>
            <person name="Park S.-J."/>
        </authorList>
    </citation>
    <scope>NUCLEOTIDE SEQUENCE [LARGE SCALE GENOMIC DNA]</scope>
    <source>
        <strain evidence="1 2">M1</strain>
    </source>
</reference>
<dbReference type="AlphaFoldDB" id="A0A6C0RG04"/>
<evidence type="ECO:0000313" key="1">
    <source>
        <dbReference type="EMBL" id="QIA08453.1"/>
    </source>
</evidence>
<organism evidence="1 2">
    <name type="scientific">Draconibacterium halophilum</name>
    <dbReference type="NCBI Taxonomy" id="2706887"/>
    <lineage>
        <taxon>Bacteria</taxon>
        <taxon>Pseudomonadati</taxon>
        <taxon>Bacteroidota</taxon>
        <taxon>Bacteroidia</taxon>
        <taxon>Marinilabiliales</taxon>
        <taxon>Prolixibacteraceae</taxon>
        <taxon>Draconibacterium</taxon>
    </lineage>
</organism>
<dbReference type="InterPro" id="IPR008949">
    <property type="entry name" value="Isoprenoid_synthase_dom_sf"/>
</dbReference>
<accession>A0A6C0RG04</accession>